<organism evidence="2 3">
    <name type="scientific">Labrys miyagiensis</name>
    <dbReference type="NCBI Taxonomy" id="346912"/>
    <lineage>
        <taxon>Bacteria</taxon>
        <taxon>Pseudomonadati</taxon>
        <taxon>Pseudomonadota</taxon>
        <taxon>Alphaproteobacteria</taxon>
        <taxon>Hyphomicrobiales</taxon>
        <taxon>Xanthobacteraceae</taxon>
        <taxon>Labrys</taxon>
    </lineage>
</organism>
<feature type="transmembrane region" description="Helical" evidence="1">
    <location>
        <begin position="48"/>
        <end position="65"/>
    </location>
</feature>
<protein>
    <recommendedName>
        <fullName evidence="4">ABC transporter permease</fullName>
    </recommendedName>
</protein>
<sequence length="82" mass="9171">MRHRARLFVEITLAAVFALVFFVTVIWPDWIELVFGADPDQGSGDIEWTIAALTGVIALGCSILARTELRRAQRLREEADNA</sequence>
<keyword evidence="3" id="KW-1185">Reference proteome</keyword>
<evidence type="ECO:0000313" key="3">
    <source>
        <dbReference type="Proteomes" id="UP001156882"/>
    </source>
</evidence>
<name>A0ABQ6CK06_9HYPH</name>
<comment type="caution">
    <text evidence="2">The sequence shown here is derived from an EMBL/GenBank/DDBJ whole genome shotgun (WGS) entry which is preliminary data.</text>
</comment>
<reference evidence="3" key="1">
    <citation type="journal article" date="2019" name="Int. J. Syst. Evol. Microbiol.">
        <title>The Global Catalogue of Microorganisms (GCM) 10K type strain sequencing project: providing services to taxonomists for standard genome sequencing and annotation.</title>
        <authorList>
            <consortium name="The Broad Institute Genomics Platform"/>
            <consortium name="The Broad Institute Genome Sequencing Center for Infectious Disease"/>
            <person name="Wu L."/>
            <person name="Ma J."/>
        </authorList>
    </citation>
    <scope>NUCLEOTIDE SEQUENCE [LARGE SCALE GENOMIC DNA]</scope>
    <source>
        <strain evidence="3">NBRC 101365</strain>
    </source>
</reference>
<keyword evidence="1" id="KW-0472">Membrane</keyword>
<keyword evidence="1" id="KW-0812">Transmembrane</keyword>
<evidence type="ECO:0000256" key="1">
    <source>
        <dbReference type="SAM" id="Phobius"/>
    </source>
</evidence>
<keyword evidence="1" id="KW-1133">Transmembrane helix</keyword>
<gene>
    <name evidence="2" type="ORF">GCM10007874_15630</name>
</gene>
<dbReference type="EMBL" id="BSPC01000014">
    <property type="protein sequence ID" value="GLS18546.1"/>
    <property type="molecule type" value="Genomic_DNA"/>
</dbReference>
<accession>A0ABQ6CK06</accession>
<feature type="transmembrane region" description="Helical" evidence="1">
    <location>
        <begin position="7"/>
        <end position="28"/>
    </location>
</feature>
<proteinExistence type="predicted"/>
<evidence type="ECO:0008006" key="4">
    <source>
        <dbReference type="Google" id="ProtNLM"/>
    </source>
</evidence>
<evidence type="ECO:0000313" key="2">
    <source>
        <dbReference type="EMBL" id="GLS18546.1"/>
    </source>
</evidence>
<dbReference type="Proteomes" id="UP001156882">
    <property type="component" value="Unassembled WGS sequence"/>
</dbReference>